<comment type="caution">
    <text evidence="9">The sequence shown here is derived from an EMBL/GenBank/DDBJ whole genome shotgun (WGS) entry which is preliminary data.</text>
</comment>
<proteinExistence type="inferred from homology"/>
<evidence type="ECO:0000256" key="1">
    <source>
        <dbReference type="ARBA" id="ARBA00005532"/>
    </source>
</evidence>
<protein>
    <recommendedName>
        <fullName evidence="2 5">Elongation factor Ts</fullName>
        <shortName evidence="5">EF-Ts</shortName>
    </recommendedName>
</protein>
<evidence type="ECO:0000256" key="6">
    <source>
        <dbReference type="RuleBase" id="RU000642"/>
    </source>
</evidence>
<reference evidence="9 10" key="1">
    <citation type="submission" date="2017-11" db="EMBL/GenBank/DDBJ databases">
        <title>Genome-resolved metagenomics identifies genetic mobility, metabolic interactions, and unexpected diversity in perchlorate-reducing communities.</title>
        <authorList>
            <person name="Barnum T.P."/>
            <person name="Figueroa I.A."/>
            <person name="Carlstrom C.I."/>
            <person name="Lucas L.N."/>
            <person name="Engelbrektson A.L."/>
            <person name="Coates J.D."/>
        </authorList>
    </citation>
    <scope>NUCLEOTIDE SEQUENCE [LARGE SCALE GENOMIC DNA]</scope>
    <source>
        <strain evidence="9">BM706</strain>
    </source>
</reference>
<dbReference type="InterPro" id="IPR018101">
    <property type="entry name" value="Transl_elong_Ts_CS"/>
</dbReference>
<dbReference type="InterPro" id="IPR001816">
    <property type="entry name" value="Transl_elong_EFTs/EF1B"/>
</dbReference>
<dbReference type="EMBL" id="PKTG01000123">
    <property type="protein sequence ID" value="PLX15984.1"/>
    <property type="molecule type" value="Genomic_DNA"/>
</dbReference>
<dbReference type="Pfam" id="PF00889">
    <property type="entry name" value="EF_TS"/>
    <property type="match status" value="1"/>
</dbReference>
<dbReference type="PANTHER" id="PTHR11741">
    <property type="entry name" value="ELONGATION FACTOR TS"/>
    <property type="match status" value="1"/>
</dbReference>
<evidence type="ECO:0000256" key="3">
    <source>
        <dbReference type="ARBA" id="ARBA00022768"/>
    </source>
</evidence>
<dbReference type="SUPFAM" id="SSF54713">
    <property type="entry name" value="Elongation factor Ts (EF-Ts), dimerisation domain"/>
    <property type="match status" value="1"/>
</dbReference>
<comment type="function">
    <text evidence="5 6">Associates with the EF-Tu.GDP complex and induces the exchange of GDP to GTP. It remains bound to the aminoacyl-tRNA.EF-Tu.GTP complex up to the GTP hydrolysis stage on the ribosome.</text>
</comment>
<accession>A0A2N5ZBL6</accession>
<dbReference type="InterPro" id="IPR014039">
    <property type="entry name" value="Transl_elong_EFTs/EF1B_dimer"/>
</dbReference>
<dbReference type="FunFam" id="1.10.8.10:FF:000001">
    <property type="entry name" value="Elongation factor Ts"/>
    <property type="match status" value="1"/>
</dbReference>
<dbReference type="InterPro" id="IPR036402">
    <property type="entry name" value="EF-Ts_dimer_sf"/>
</dbReference>
<dbReference type="InterPro" id="IPR009060">
    <property type="entry name" value="UBA-like_sf"/>
</dbReference>
<organism evidence="9 10">
    <name type="scientific">Muiribacterium halophilum</name>
    <dbReference type="NCBI Taxonomy" id="2053465"/>
    <lineage>
        <taxon>Bacteria</taxon>
        <taxon>Candidatus Muiribacteriota</taxon>
        <taxon>Candidatus Muiribacteriia</taxon>
        <taxon>Candidatus Muiribacteriales</taxon>
        <taxon>Candidatus Muiribacteriaceae</taxon>
        <taxon>Candidatus Muiribacterium</taxon>
    </lineage>
</organism>
<dbReference type="Proteomes" id="UP000234857">
    <property type="component" value="Unassembled WGS sequence"/>
</dbReference>
<dbReference type="GO" id="GO:0005737">
    <property type="term" value="C:cytoplasm"/>
    <property type="evidence" value="ECO:0007669"/>
    <property type="project" value="UniProtKB-SubCell"/>
</dbReference>
<feature type="domain" description="Translation elongation factor EFTs/EF1B dimerisation" evidence="8">
    <location>
        <begin position="56"/>
        <end position="196"/>
    </location>
</feature>
<dbReference type="Gene3D" id="1.10.8.10">
    <property type="entry name" value="DNA helicase RuvA subunit, C-terminal domain"/>
    <property type="match status" value="1"/>
</dbReference>
<evidence type="ECO:0000256" key="5">
    <source>
        <dbReference type="HAMAP-Rule" id="MF_00050"/>
    </source>
</evidence>
<evidence type="ECO:0000259" key="8">
    <source>
        <dbReference type="Pfam" id="PF00889"/>
    </source>
</evidence>
<dbReference type="Gene3D" id="3.30.479.20">
    <property type="entry name" value="Elongation factor Ts, dimerisation domain"/>
    <property type="match status" value="1"/>
</dbReference>
<dbReference type="GO" id="GO:0003746">
    <property type="term" value="F:translation elongation factor activity"/>
    <property type="evidence" value="ECO:0007669"/>
    <property type="project" value="UniProtKB-UniRule"/>
</dbReference>
<dbReference type="SUPFAM" id="SSF46934">
    <property type="entry name" value="UBA-like"/>
    <property type="match status" value="1"/>
</dbReference>
<comment type="subcellular location">
    <subcellularLocation>
        <location evidence="5 7">Cytoplasm</location>
    </subcellularLocation>
</comment>
<gene>
    <name evidence="5 9" type="primary">tsf</name>
    <name evidence="9" type="ORF">C0601_11525</name>
</gene>
<sequence length="199" mass="22298">MISAAMVKDLRTKTGAGMMDCKNALKETQGDFDKAIEFLRKKGLAKAAKKAGRETGEGQIGTYVHHNGKLGVMVEIKCETDFVAKTDDFTDFAKNISMHIAAANPTYLNKEEVPQDVIEKEKEIIKAQLAKENKPEHIMEKIVEGRINKFYSENCLMDQTYVKDDKKTILDVLNETIGKLGENIVIGRFIRLSLGENDQ</sequence>
<dbReference type="AlphaFoldDB" id="A0A2N5ZBL6"/>
<evidence type="ECO:0000256" key="2">
    <source>
        <dbReference type="ARBA" id="ARBA00016956"/>
    </source>
</evidence>
<keyword evidence="5" id="KW-0963">Cytoplasm</keyword>
<evidence type="ECO:0000313" key="10">
    <source>
        <dbReference type="Proteomes" id="UP000234857"/>
    </source>
</evidence>
<dbReference type="FunFam" id="1.10.286.20:FF:000001">
    <property type="entry name" value="Elongation factor Ts"/>
    <property type="match status" value="1"/>
</dbReference>
<dbReference type="PROSITE" id="PS01126">
    <property type="entry name" value="EF_TS_1"/>
    <property type="match status" value="1"/>
</dbReference>
<keyword evidence="3 5" id="KW-0251">Elongation factor</keyword>
<dbReference type="HAMAP" id="MF_00050">
    <property type="entry name" value="EF_Ts"/>
    <property type="match status" value="1"/>
</dbReference>
<dbReference type="Gene3D" id="1.10.286.20">
    <property type="match status" value="1"/>
</dbReference>
<dbReference type="NCBIfam" id="TIGR00116">
    <property type="entry name" value="tsf"/>
    <property type="match status" value="2"/>
</dbReference>
<name>A0A2N5ZBL6_MUIH1</name>
<keyword evidence="4 5" id="KW-0648">Protein biosynthesis</keyword>
<dbReference type="CDD" id="cd14275">
    <property type="entry name" value="UBA_EF-Ts"/>
    <property type="match status" value="1"/>
</dbReference>
<evidence type="ECO:0000256" key="7">
    <source>
        <dbReference type="RuleBase" id="RU000643"/>
    </source>
</evidence>
<comment type="similarity">
    <text evidence="1 5 6">Belongs to the EF-Ts family.</text>
</comment>
<evidence type="ECO:0000256" key="4">
    <source>
        <dbReference type="ARBA" id="ARBA00022917"/>
    </source>
</evidence>
<feature type="region of interest" description="Involved in Mg(2+) ion dislocation from EF-Tu" evidence="5">
    <location>
        <begin position="80"/>
        <end position="83"/>
    </location>
</feature>
<evidence type="ECO:0000313" key="9">
    <source>
        <dbReference type="EMBL" id="PLX15984.1"/>
    </source>
</evidence>
<dbReference type="PANTHER" id="PTHR11741:SF0">
    <property type="entry name" value="ELONGATION FACTOR TS, MITOCHONDRIAL"/>
    <property type="match status" value="1"/>
</dbReference>
<dbReference type="PROSITE" id="PS01127">
    <property type="entry name" value="EF_TS_2"/>
    <property type="match status" value="1"/>
</dbReference>